<organism evidence="7 8">
    <name type="scientific">Amaricoccus macauensis</name>
    <dbReference type="NCBI Taxonomy" id="57001"/>
    <lineage>
        <taxon>Bacteria</taxon>
        <taxon>Pseudomonadati</taxon>
        <taxon>Pseudomonadota</taxon>
        <taxon>Alphaproteobacteria</taxon>
        <taxon>Rhodobacterales</taxon>
        <taxon>Paracoccaceae</taxon>
        <taxon>Amaricoccus</taxon>
    </lineage>
</organism>
<comment type="subcellular location">
    <subcellularLocation>
        <location evidence="1">Cell membrane</location>
        <topology evidence="1">Multi-pass membrane protein</topology>
    </subcellularLocation>
</comment>
<keyword evidence="5 6" id="KW-0472">Membrane</keyword>
<dbReference type="PANTHER" id="PTHR33931:SF2">
    <property type="entry name" value="HOLIN-LIKE PROTEIN CIDA"/>
    <property type="match status" value="1"/>
</dbReference>
<keyword evidence="8" id="KW-1185">Reference proteome</keyword>
<keyword evidence="2" id="KW-1003">Cell membrane</keyword>
<reference evidence="7 8" key="1">
    <citation type="submission" date="2020-08" db="EMBL/GenBank/DDBJ databases">
        <title>Genomic Encyclopedia of Type Strains, Phase IV (KMG-IV): sequencing the most valuable type-strain genomes for metagenomic binning, comparative biology and taxonomic classification.</title>
        <authorList>
            <person name="Goeker M."/>
        </authorList>
    </citation>
    <scope>NUCLEOTIDE SEQUENCE [LARGE SCALE GENOMIC DNA]</scope>
    <source>
        <strain evidence="7 8">DSM 101730</strain>
    </source>
</reference>
<dbReference type="PANTHER" id="PTHR33931">
    <property type="entry name" value="HOLIN-LIKE PROTEIN CIDA-RELATED"/>
    <property type="match status" value="1"/>
</dbReference>
<dbReference type="AlphaFoldDB" id="A0A840SK16"/>
<comment type="caution">
    <text evidence="7">The sequence shown here is derived from an EMBL/GenBank/DDBJ whole genome shotgun (WGS) entry which is preliminary data.</text>
</comment>
<keyword evidence="4 6" id="KW-1133">Transmembrane helix</keyword>
<evidence type="ECO:0000256" key="2">
    <source>
        <dbReference type="ARBA" id="ARBA00022475"/>
    </source>
</evidence>
<evidence type="ECO:0000256" key="6">
    <source>
        <dbReference type="SAM" id="Phobius"/>
    </source>
</evidence>
<evidence type="ECO:0000256" key="4">
    <source>
        <dbReference type="ARBA" id="ARBA00022989"/>
    </source>
</evidence>
<evidence type="ECO:0000313" key="8">
    <source>
        <dbReference type="Proteomes" id="UP000549457"/>
    </source>
</evidence>
<feature type="transmembrane region" description="Helical" evidence="6">
    <location>
        <begin position="82"/>
        <end position="105"/>
    </location>
</feature>
<dbReference type="EMBL" id="JACHFM010000002">
    <property type="protein sequence ID" value="MBB5222277.1"/>
    <property type="molecule type" value="Genomic_DNA"/>
</dbReference>
<evidence type="ECO:0000256" key="5">
    <source>
        <dbReference type="ARBA" id="ARBA00023136"/>
    </source>
</evidence>
<sequence length="117" mass="12669">MIYAITLLFLCQLAGEVIVQAIGITFPGPVLGMGLLFLVLFLRRGSTEAFDGVADTLLKNLSLLFVPAAVGVVQQIDLIQENWLAISAALIVSTVLTLIVTVYVFRFVAQWTRGTEA</sequence>
<keyword evidence="3 6" id="KW-0812">Transmembrane</keyword>
<evidence type="ECO:0000256" key="3">
    <source>
        <dbReference type="ARBA" id="ARBA00022692"/>
    </source>
</evidence>
<proteinExistence type="predicted"/>
<name>A0A840SK16_9RHOB</name>
<gene>
    <name evidence="7" type="ORF">HNP73_002213</name>
</gene>
<feature type="transmembrane region" description="Helical" evidence="6">
    <location>
        <begin position="29"/>
        <end position="45"/>
    </location>
</feature>
<dbReference type="GO" id="GO:0005886">
    <property type="term" value="C:plasma membrane"/>
    <property type="evidence" value="ECO:0007669"/>
    <property type="project" value="UniProtKB-SubCell"/>
</dbReference>
<accession>A0A840SK16</accession>
<dbReference type="Pfam" id="PF03788">
    <property type="entry name" value="LrgA"/>
    <property type="match status" value="1"/>
</dbReference>
<evidence type="ECO:0000313" key="7">
    <source>
        <dbReference type="EMBL" id="MBB5222277.1"/>
    </source>
</evidence>
<dbReference type="Proteomes" id="UP000549457">
    <property type="component" value="Unassembled WGS sequence"/>
</dbReference>
<protein>
    <submittedName>
        <fullName evidence="7">Putative effector of murein hydrolase LrgA (UPF0299 family)</fullName>
    </submittedName>
</protein>
<dbReference type="InterPro" id="IPR005538">
    <property type="entry name" value="LrgA/CidA"/>
</dbReference>
<keyword evidence="7" id="KW-0378">Hydrolase</keyword>
<feature type="transmembrane region" description="Helical" evidence="6">
    <location>
        <begin position="57"/>
        <end position="76"/>
    </location>
</feature>
<dbReference type="RefSeq" id="WP_184148848.1">
    <property type="nucleotide sequence ID" value="NZ_JACHFM010000002.1"/>
</dbReference>
<dbReference type="GO" id="GO:0016787">
    <property type="term" value="F:hydrolase activity"/>
    <property type="evidence" value="ECO:0007669"/>
    <property type="project" value="UniProtKB-KW"/>
</dbReference>
<evidence type="ECO:0000256" key="1">
    <source>
        <dbReference type="ARBA" id="ARBA00004651"/>
    </source>
</evidence>